<dbReference type="Proteomes" id="UP001345013">
    <property type="component" value="Unassembled WGS sequence"/>
</dbReference>
<evidence type="ECO:0000313" key="4">
    <source>
        <dbReference type="Proteomes" id="UP001345013"/>
    </source>
</evidence>
<dbReference type="InterPro" id="IPR031348">
    <property type="entry name" value="PigL_N"/>
</dbReference>
<sequence length="430" mass="47559">MAEPISLASGLLALATFALQSSVTLYNTILSFKSHHTRVRDLVEELQGLSEVLNPLSETIRATTEIDFSPLDLPLLRCGNACKEFEQELLKCSSRSSDGRTSFRDWARLRYMGDDIDNFRRLLAGYKLTITIALADANLRKSSVTAESLRSYEDLIQTATDDLQARLESIDEKLEVVLGQTVAESSPDPTELNLIKEERLSTQKCLQICEQLSEHISQIQLNAKLSASALELGDLDAVPERVTNEGLQECKNSLALTAAKLERHMKDLIDRLVTTSQATTSKDDATDLARLRDEWETTRQCMDICSKADHHLKENVSIIDNFATGDAVQFMVSTNGKILHGKNRGTGWKTRQVGGYLSDAAVMHLSRDISGISHRNMEKEVVSTRGNGPNAAAENGQAPDFGERWGRGFTLVSRPTWEGTSTSMGPAERE</sequence>
<feature type="domain" description="Azaphilone pigments biosynthesis cluster protein L N-terminal" evidence="2">
    <location>
        <begin position="231"/>
        <end position="305"/>
    </location>
</feature>
<organism evidence="3 4">
    <name type="scientific">Lithohypha guttulata</name>
    <dbReference type="NCBI Taxonomy" id="1690604"/>
    <lineage>
        <taxon>Eukaryota</taxon>
        <taxon>Fungi</taxon>
        <taxon>Dikarya</taxon>
        <taxon>Ascomycota</taxon>
        <taxon>Pezizomycotina</taxon>
        <taxon>Eurotiomycetes</taxon>
        <taxon>Chaetothyriomycetidae</taxon>
        <taxon>Chaetothyriales</taxon>
        <taxon>Trichomeriaceae</taxon>
        <taxon>Lithohypha</taxon>
    </lineage>
</organism>
<comment type="caution">
    <text evidence="3">The sequence shown here is derived from an EMBL/GenBank/DDBJ whole genome shotgun (WGS) entry which is preliminary data.</text>
</comment>
<accession>A0ABR0JUL9</accession>
<dbReference type="EMBL" id="JAVRRG010000289">
    <property type="protein sequence ID" value="KAK5074438.1"/>
    <property type="molecule type" value="Genomic_DNA"/>
</dbReference>
<evidence type="ECO:0000259" key="2">
    <source>
        <dbReference type="Pfam" id="PF17111"/>
    </source>
</evidence>
<feature type="region of interest" description="Disordered" evidence="1">
    <location>
        <begin position="383"/>
        <end position="405"/>
    </location>
</feature>
<evidence type="ECO:0000313" key="3">
    <source>
        <dbReference type="EMBL" id="KAK5074438.1"/>
    </source>
</evidence>
<reference evidence="3 4" key="1">
    <citation type="submission" date="2023-08" db="EMBL/GenBank/DDBJ databases">
        <title>Black Yeasts Isolated from many extreme environments.</title>
        <authorList>
            <person name="Coleine C."/>
            <person name="Stajich J.E."/>
            <person name="Selbmann L."/>
        </authorList>
    </citation>
    <scope>NUCLEOTIDE SEQUENCE [LARGE SCALE GENOMIC DNA]</scope>
    <source>
        <strain evidence="3 4">CCFEE 5885</strain>
    </source>
</reference>
<protein>
    <recommendedName>
        <fullName evidence="2">Azaphilone pigments biosynthesis cluster protein L N-terminal domain-containing protein</fullName>
    </recommendedName>
</protein>
<feature type="domain" description="Azaphilone pigments biosynthesis cluster protein L N-terminal" evidence="2">
    <location>
        <begin position="2"/>
        <end position="210"/>
    </location>
</feature>
<dbReference type="Pfam" id="PF17111">
    <property type="entry name" value="PigL_N"/>
    <property type="match status" value="2"/>
</dbReference>
<gene>
    <name evidence="3" type="ORF">LTR24_010223</name>
</gene>
<evidence type="ECO:0000256" key="1">
    <source>
        <dbReference type="SAM" id="MobiDB-lite"/>
    </source>
</evidence>
<keyword evidence="4" id="KW-1185">Reference proteome</keyword>
<proteinExistence type="predicted"/>
<name>A0ABR0JUL9_9EURO</name>